<evidence type="ECO:0000256" key="1">
    <source>
        <dbReference type="ARBA" id="ARBA00022741"/>
    </source>
</evidence>
<dbReference type="GO" id="GO:0000166">
    <property type="term" value="F:nucleotide binding"/>
    <property type="evidence" value="ECO:0007669"/>
    <property type="project" value="UniProtKB-KW"/>
</dbReference>
<dbReference type="EMBL" id="BK015182">
    <property type="protein sequence ID" value="DAD94848.1"/>
    <property type="molecule type" value="Genomic_DNA"/>
</dbReference>
<proteinExistence type="predicted"/>
<feature type="domain" description="Acb2/Tad1 hairpin" evidence="2">
    <location>
        <begin position="4"/>
        <end position="61"/>
    </location>
</feature>
<keyword evidence="1" id="KW-0547">Nucleotide-binding</keyword>
<reference evidence="3" key="1">
    <citation type="journal article" date="2021" name="Proc. Natl. Acad. Sci. U.S.A.">
        <title>A Catalog of Tens of Thousands of Viruses from Human Metagenomes Reveals Hidden Associations with Chronic Diseases.</title>
        <authorList>
            <person name="Tisza M.J."/>
            <person name="Buck C.B."/>
        </authorList>
    </citation>
    <scope>NUCLEOTIDE SEQUENCE</scope>
    <source>
        <strain evidence="3">CtiJI15</strain>
    </source>
</reference>
<dbReference type="Pfam" id="PF24729">
    <property type="entry name" value="Acb2_Tad1_hairpin"/>
    <property type="match status" value="1"/>
</dbReference>
<protein>
    <recommendedName>
        <fullName evidence="2">Acb2/Tad1 hairpin domain-containing protein</fullName>
    </recommendedName>
</protein>
<organism evidence="3">
    <name type="scientific">Siphoviridae sp. ctiJI15</name>
    <dbReference type="NCBI Taxonomy" id="2826431"/>
    <lineage>
        <taxon>Viruses</taxon>
        <taxon>Duplodnaviria</taxon>
        <taxon>Heunggongvirae</taxon>
        <taxon>Uroviricota</taxon>
        <taxon>Caudoviricetes</taxon>
    </lineage>
</organism>
<evidence type="ECO:0000313" key="3">
    <source>
        <dbReference type="EMBL" id="DAD94848.1"/>
    </source>
</evidence>
<accession>A0A8S5NKU4</accession>
<dbReference type="InterPro" id="IPR056098">
    <property type="entry name" value="Acb2/Tad1_hairpin"/>
</dbReference>
<name>A0A8S5NKU4_9CAUD</name>
<evidence type="ECO:0000259" key="2">
    <source>
        <dbReference type="Pfam" id="PF24729"/>
    </source>
</evidence>
<sequence length="65" mass="7716">MNDRAKYLAVDEEKNNRIQHIRECFSLIYDEIDLKCKPSRETSLALTKLEEAQFWAIKGVTREEK</sequence>